<reference evidence="2 3" key="1">
    <citation type="submission" date="2019-02" db="EMBL/GenBank/DDBJ databases">
        <title>Paracoccus subflavus sp. nov., isolated from marine sediment of the Pacific Ocean.</title>
        <authorList>
            <person name="Zhang G."/>
        </authorList>
    </citation>
    <scope>NUCLEOTIDE SEQUENCE [LARGE SCALE GENOMIC DNA]</scope>
    <source>
        <strain evidence="2 3">GY0581</strain>
    </source>
</reference>
<accession>A0A4Q9G5N6</accession>
<sequence>MDPFTVTIPRLTTQNLLLREYRQSDFDDFAAFYETERSCLIGGPMARELAWRALATHLGHWALRGYGFWAVEERATGRFCGHVGLWFPEGWMEPEVGWVLMGYAEGRGIALEAALAARAHAYGTLGWKTAVSMIDPANERSIRLARRMDCTFEGMFQHVRLGPMEIWRHPSPASLAGIGAGA</sequence>
<evidence type="ECO:0000313" key="2">
    <source>
        <dbReference type="EMBL" id="TBN42757.1"/>
    </source>
</evidence>
<dbReference type="EMBL" id="SISK01000002">
    <property type="protein sequence ID" value="TBN42757.1"/>
    <property type="molecule type" value="Genomic_DNA"/>
</dbReference>
<evidence type="ECO:0000259" key="1">
    <source>
        <dbReference type="Pfam" id="PF13302"/>
    </source>
</evidence>
<dbReference type="OrthoDB" id="6293260at2"/>
<comment type="caution">
    <text evidence="2">The sequence shown here is derived from an EMBL/GenBank/DDBJ whole genome shotgun (WGS) entry which is preliminary data.</text>
</comment>
<organism evidence="2 3">
    <name type="scientific">Paracoccus subflavus</name>
    <dbReference type="NCBI Taxonomy" id="2528244"/>
    <lineage>
        <taxon>Bacteria</taxon>
        <taxon>Pseudomonadati</taxon>
        <taxon>Pseudomonadota</taxon>
        <taxon>Alphaproteobacteria</taxon>
        <taxon>Rhodobacterales</taxon>
        <taxon>Paracoccaceae</taxon>
        <taxon>Paracoccus</taxon>
    </lineage>
</organism>
<dbReference type="Pfam" id="PF13302">
    <property type="entry name" value="Acetyltransf_3"/>
    <property type="match status" value="1"/>
</dbReference>
<protein>
    <submittedName>
        <fullName evidence="2">N-acetyltransferase</fullName>
    </submittedName>
</protein>
<dbReference type="AlphaFoldDB" id="A0A4Q9G5N6"/>
<dbReference type="RefSeq" id="WP_130990182.1">
    <property type="nucleotide sequence ID" value="NZ_SISK01000002.1"/>
</dbReference>
<dbReference type="GO" id="GO:0016747">
    <property type="term" value="F:acyltransferase activity, transferring groups other than amino-acyl groups"/>
    <property type="evidence" value="ECO:0007669"/>
    <property type="project" value="InterPro"/>
</dbReference>
<dbReference type="InterPro" id="IPR016181">
    <property type="entry name" value="Acyl_CoA_acyltransferase"/>
</dbReference>
<dbReference type="PANTHER" id="PTHR43792:SF1">
    <property type="entry name" value="N-ACETYLTRANSFERASE DOMAIN-CONTAINING PROTEIN"/>
    <property type="match status" value="1"/>
</dbReference>
<dbReference type="PANTHER" id="PTHR43792">
    <property type="entry name" value="GNAT FAMILY, PUTATIVE (AFU_ORTHOLOGUE AFUA_3G00765)-RELATED-RELATED"/>
    <property type="match status" value="1"/>
</dbReference>
<feature type="domain" description="N-acetyltransferase" evidence="1">
    <location>
        <begin position="16"/>
        <end position="150"/>
    </location>
</feature>
<dbReference type="Proteomes" id="UP000293520">
    <property type="component" value="Unassembled WGS sequence"/>
</dbReference>
<gene>
    <name evidence="2" type="ORF">EYE42_04875</name>
</gene>
<dbReference type="Gene3D" id="3.40.630.30">
    <property type="match status" value="1"/>
</dbReference>
<proteinExistence type="predicted"/>
<dbReference type="InterPro" id="IPR051531">
    <property type="entry name" value="N-acetyltransferase"/>
</dbReference>
<dbReference type="InterPro" id="IPR000182">
    <property type="entry name" value="GNAT_dom"/>
</dbReference>
<dbReference type="SUPFAM" id="SSF55729">
    <property type="entry name" value="Acyl-CoA N-acyltransferases (Nat)"/>
    <property type="match status" value="1"/>
</dbReference>
<evidence type="ECO:0000313" key="3">
    <source>
        <dbReference type="Proteomes" id="UP000293520"/>
    </source>
</evidence>
<name>A0A4Q9G5N6_9RHOB</name>
<keyword evidence="2" id="KW-0808">Transferase</keyword>
<keyword evidence="3" id="KW-1185">Reference proteome</keyword>